<dbReference type="Gene3D" id="3.30.70.670">
    <property type="entry name" value="Formiminotransferase, C-terminal subdomain"/>
    <property type="match status" value="1"/>
</dbReference>
<proteinExistence type="predicted"/>
<keyword evidence="5" id="KW-0808">Transferase</keyword>
<comment type="subcellular location">
    <subcellularLocation>
        <location evidence="1">Cytoplasm</location>
    </subcellularLocation>
</comment>
<dbReference type="GO" id="GO:0030409">
    <property type="term" value="F:glutamate formimidoyltransferase activity"/>
    <property type="evidence" value="ECO:0007669"/>
    <property type="project" value="UniProtKB-EC"/>
</dbReference>
<dbReference type="Pfam" id="PF07837">
    <property type="entry name" value="FTCD_N"/>
    <property type="match status" value="1"/>
</dbReference>
<dbReference type="Gene3D" id="3.30.990.10">
    <property type="entry name" value="Formiminotransferase, N-terminal subdomain"/>
    <property type="match status" value="1"/>
</dbReference>
<evidence type="ECO:0000256" key="5">
    <source>
        <dbReference type="ARBA" id="ARBA00022679"/>
    </source>
</evidence>
<evidence type="ECO:0000313" key="11">
    <source>
        <dbReference type="Proteomes" id="UP001317532"/>
    </source>
</evidence>
<evidence type="ECO:0000313" key="10">
    <source>
        <dbReference type="EMBL" id="BDE06125.1"/>
    </source>
</evidence>
<keyword evidence="4" id="KW-0963">Cytoplasm</keyword>
<dbReference type="InterPro" id="IPR037070">
    <property type="entry name" value="Formiminotransferase_C_sf"/>
</dbReference>
<comment type="pathway">
    <text evidence="2">Amino-acid degradation; L-histidine degradation into L-glutamate; L-glutamate from N-formimidoyl-L-glutamate (transferase route): step 1/1.</text>
</comment>
<evidence type="ECO:0000256" key="7">
    <source>
        <dbReference type="ARBA" id="ARBA00022954"/>
    </source>
</evidence>
<name>A0AAN1XVD7_UNVUL</name>
<dbReference type="InterPro" id="IPR004227">
    <property type="entry name" value="Formiminotransferase_cat"/>
</dbReference>
<dbReference type="PANTHER" id="PTHR12234">
    <property type="entry name" value="FORMIMINOTRANSFERASE-CYCLODEAMINASE"/>
    <property type="match status" value="1"/>
</dbReference>
<evidence type="ECO:0000256" key="3">
    <source>
        <dbReference type="ARBA" id="ARBA00012252"/>
    </source>
</evidence>
<evidence type="ECO:0000256" key="1">
    <source>
        <dbReference type="ARBA" id="ARBA00004496"/>
    </source>
</evidence>
<feature type="domain" description="Formiminotransferase C-terminal subdomain" evidence="8">
    <location>
        <begin position="184"/>
        <end position="301"/>
    </location>
</feature>
<evidence type="ECO:0000259" key="9">
    <source>
        <dbReference type="SMART" id="SM01222"/>
    </source>
</evidence>
<dbReference type="PANTHER" id="PTHR12234:SF1">
    <property type="entry name" value="FORMIMINOTRANSFERASE N-TERMINAL SUBDOMAIN-CONTAINING PROTEIN"/>
    <property type="match status" value="1"/>
</dbReference>
<evidence type="ECO:0000259" key="8">
    <source>
        <dbReference type="SMART" id="SM01221"/>
    </source>
</evidence>
<dbReference type="GO" id="GO:0006547">
    <property type="term" value="P:L-histidine metabolic process"/>
    <property type="evidence" value="ECO:0007669"/>
    <property type="project" value="UniProtKB-KW"/>
</dbReference>
<keyword evidence="6" id="KW-0369">Histidine metabolism</keyword>
<dbReference type="NCBIfam" id="TIGR02024">
    <property type="entry name" value="FtcD"/>
    <property type="match status" value="1"/>
</dbReference>
<dbReference type="Pfam" id="PF02971">
    <property type="entry name" value="FTCD"/>
    <property type="match status" value="1"/>
</dbReference>
<accession>A0AAN1XVD7</accession>
<keyword evidence="7" id="KW-0290">Folate-binding</keyword>
<feature type="domain" description="Formiminotransferase N-terminal subdomain" evidence="9">
    <location>
        <begin position="7"/>
        <end position="183"/>
    </location>
</feature>
<dbReference type="InterPro" id="IPR022384">
    <property type="entry name" value="FormiminoTrfase_cat_dom_sf"/>
</dbReference>
<evidence type="ECO:0000256" key="2">
    <source>
        <dbReference type="ARBA" id="ARBA00005082"/>
    </source>
</evidence>
<sequence>MRDPAAGLFEIVPNISEGRDPAIVDACVDAMRAEGAEVVHRTSDRVHHRSVITAVGRPSQVVAAAVALARVARERIDLRVHHGVHPRIGALDVLPFVPLADATLDDAVTLAHRAAGRIWCDLAIPSFLYGAAASAPHRTQLAEIRRGEFEGLAARHALDAAWSFDYGDAAHASAGAIAIGARPFLVAFNVELACGDVRIAQRIARRLRASGGGLRTLKCLGLQVAPDRVQVSCNLTDVDAVPLYRLTELVRRAAARDGVAVARTELIGLAPQRVLERTARAYAAAGVDGPAGGHRRHSAERG</sequence>
<keyword evidence="11" id="KW-1185">Reference proteome</keyword>
<dbReference type="InterPro" id="IPR037064">
    <property type="entry name" value="Formiminotransferase_N_sf"/>
</dbReference>
<evidence type="ECO:0000256" key="4">
    <source>
        <dbReference type="ARBA" id="ARBA00022490"/>
    </source>
</evidence>
<organism evidence="10 11">
    <name type="scientific">Vulcanimicrobium alpinum</name>
    <dbReference type="NCBI Taxonomy" id="3016050"/>
    <lineage>
        <taxon>Bacteria</taxon>
        <taxon>Bacillati</taxon>
        <taxon>Vulcanimicrobiota</taxon>
        <taxon>Vulcanimicrobiia</taxon>
        <taxon>Vulcanimicrobiales</taxon>
        <taxon>Vulcanimicrobiaceae</taxon>
        <taxon>Vulcanimicrobium</taxon>
    </lineage>
</organism>
<dbReference type="RefSeq" id="WP_317997112.1">
    <property type="nucleotide sequence ID" value="NZ_AP025523.1"/>
</dbReference>
<reference evidence="10 11" key="1">
    <citation type="journal article" date="2022" name="ISME Commun">
        <title>Vulcanimicrobium alpinus gen. nov. sp. nov., the first cultivated representative of the candidate phylum 'Eremiobacterota', is a metabolically versatile aerobic anoxygenic phototroph.</title>
        <authorList>
            <person name="Yabe S."/>
            <person name="Muto K."/>
            <person name="Abe K."/>
            <person name="Yokota A."/>
            <person name="Staudigel H."/>
            <person name="Tebo B.M."/>
        </authorList>
    </citation>
    <scope>NUCLEOTIDE SEQUENCE [LARGE SCALE GENOMIC DNA]</scope>
    <source>
        <strain evidence="10 11">WC8-2</strain>
    </source>
</reference>
<dbReference type="SMART" id="SM01222">
    <property type="entry name" value="FTCD_N"/>
    <property type="match status" value="1"/>
</dbReference>
<dbReference type="InterPro" id="IPR012886">
    <property type="entry name" value="Formiminotransferase_N"/>
</dbReference>
<protein>
    <recommendedName>
        <fullName evidence="3">glutamate formimidoyltransferase</fullName>
        <ecNumber evidence="3">2.1.2.5</ecNumber>
    </recommendedName>
</protein>
<dbReference type="GO" id="GO:0005737">
    <property type="term" value="C:cytoplasm"/>
    <property type="evidence" value="ECO:0007669"/>
    <property type="project" value="UniProtKB-SubCell"/>
</dbReference>
<dbReference type="EC" id="2.1.2.5" evidence="3"/>
<dbReference type="SUPFAM" id="SSF55116">
    <property type="entry name" value="Formiminotransferase domain of formiminotransferase-cyclodeaminase"/>
    <property type="match status" value="2"/>
</dbReference>
<dbReference type="InterPro" id="IPR013802">
    <property type="entry name" value="Formiminotransferase_C"/>
</dbReference>
<dbReference type="KEGG" id="vab:WPS_14010"/>
<dbReference type="AlphaFoldDB" id="A0AAN1XVD7"/>
<gene>
    <name evidence="10" type="ORF">WPS_14010</name>
</gene>
<dbReference type="Proteomes" id="UP001317532">
    <property type="component" value="Chromosome"/>
</dbReference>
<dbReference type="SMART" id="SM01221">
    <property type="entry name" value="FTCD"/>
    <property type="match status" value="1"/>
</dbReference>
<dbReference type="EMBL" id="AP025523">
    <property type="protein sequence ID" value="BDE06125.1"/>
    <property type="molecule type" value="Genomic_DNA"/>
</dbReference>
<dbReference type="InterPro" id="IPR051623">
    <property type="entry name" value="FTCD"/>
</dbReference>
<evidence type="ECO:0000256" key="6">
    <source>
        <dbReference type="ARBA" id="ARBA00022808"/>
    </source>
</evidence>
<dbReference type="GO" id="GO:0005542">
    <property type="term" value="F:folic acid binding"/>
    <property type="evidence" value="ECO:0007669"/>
    <property type="project" value="UniProtKB-KW"/>
</dbReference>